<feature type="compositionally biased region" description="Low complexity" evidence="2">
    <location>
        <begin position="594"/>
        <end position="611"/>
    </location>
</feature>
<evidence type="ECO:0000313" key="6">
    <source>
        <dbReference type="EMBL" id="CAG5017270.1"/>
    </source>
</evidence>
<feature type="region of interest" description="Disordered" evidence="2">
    <location>
        <begin position="677"/>
        <end position="838"/>
    </location>
</feature>
<feature type="compositionally biased region" description="Basic residues" evidence="2">
    <location>
        <begin position="715"/>
        <end position="731"/>
    </location>
</feature>
<dbReference type="InterPro" id="IPR045266">
    <property type="entry name" value="DOH_DOMON"/>
</dbReference>
<feature type="domain" description="DOMON" evidence="4">
    <location>
        <begin position="278"/>
        <end position="413"/>
    </location>
</feature>
<feature type="region of interest" description="Disordered" evidence="2">
    <location>
        <begin position="855"/>
        <end position="931"/>
    </location>
</feature>
<feature type="signal peptide" evidence="3">
    <location>
        <begin position="1"/>
        <end position="18"/>
    </location>
</feature>
<dbReference type="SMART" id="SM00686">
    <property type="entry name" value="DM13"/>
    <property type="match status" value="2"/>
</dbReference>
<feature type="region of interest" description="Disordered" evidence="2">
    <location>
        <begin position="570"/>
        <end position="650"/>
    </location>
</feature>
<dbReference type="OrthoDB" id="2448405at2759"/>
<feature type="region of interest" description="Disordered" evidence="2">
    <location>
        <begin position="944"/>
        <end position="1017"/>
    </location>
</feature>
<dbReference type="AlphaFoldDB" id="A0A8S3XFK1"/>
<dbReference type="PANTHER" id="PTHR24036:SF16">
    <property type="entry name" value="KNICKKOPF"/>
    <property type="match status" value="1"/>
</dbReference>
<reference evidence="6" key="1">
    <citation type="submission" date="2021-04" db="EMBL/GenBank/DDBJ databases">
        <authorList>
            <person name="Tunstrom K."/>
        </authorList>
    </citation>
    <scope>NUCLEOTIDE SEQUENCE</scope>
</reference>
<feature type="compositionally biased region" description="Low complexity" evidence="2">
    <location>
        <begin position="818"/>
        <end position="827"/>
    </location>
</feature>
<keyword evidence="7" id="KW-1185">Reference proteome</keyword>
<dbReference type="InterPro" id="IPR019545">
    <property type="entry name" value="DM13_domain"/>
</dbReference>
<feature type="compositionally biased region" description="Basic residues" evidence="2">
    <location>
        <begin position="623"/>
        <end position="639"/>
    </location>
</feature>
<feature type="compositionally biased region" description="Basic residues" evidence="2">
    <location>
        <begin position="901"/>
        <end position="914"/>
    </location>
</feature>
<dbReference type="EMBL" id="CAJQZP010001123">
    <property type="protein sequence ID" value="CAG5017270.1"/>
    <property type="molecule type" value="Genomic_DNA"/>
</dbReference>
<sequence length="1134" mass="123921">MFILWFALLVFVAQDCYSQDDEGPYRGKFIGKLNSYHHQVSGDVYAVDDWTILLINFNYDGTGEDTFFWAGDSGRPGPQGFIIPDQYGKTNILERYNNMDVRLRLPEGKRISRIKWLAVYDVNTQNAFGDVYVPDDFEAPSPRNVGAMAAAPGVSISSKPVRFLDACTFIIPEFRYDGSGEEVYFWTGVGPQPSSRGTIIPNEYGYLEPLRAYKGEDVQLELPGGRTVFEVDWVAVWDAREKTALASVLLPAALNVPPATLVIHPHRSKLPHCKQLHRDYQVSWEVFGNQITIQLAAQIGENEYMAFGISGNDTHSQMLGADVAVAYFNTTLRQGVVGDYNITALAPCVRVLGQWVGVCHDERNGGLNNHQVFSASREDGLTLLTYRRSLQPDETMDRAWNTEGPQYIVWAIGSLDHEGEPAYHRLYHRSDVMVKLMENPPENDCFDFVIGERAGVRAWERAELFDPALRVFRCALGPAAGARGLAGRGAGGAPALAWYVNGQLAPDLQLRRGLHYTFRVSGGNEPHSATEYHPLVVTTEPHGGIERLADIEQRRVRVLAGARATRRGLSPDAAGPLCLAERPPGQCPPPPRASPRAAASAPMPPSRCASPTARRVSALPRPVPRHAPRPHPRRHRPAVPRRTPAKSVPSTAPCLATCRGLSPDAAVPLCLAELPPSQCPPPPRASPRAVASAPMPPARCASPNARQVSALPRPVPRHAPRPQPRCRRPAVPRRTPARSVPSPAPCLATRRGLIPDAAGPLCLAERPPSRCPPPPRPVPWPQPQRRRRAVPRRTPARSVPLPAPAPRPQPRRRRPAVPRRTPARSVPSPAPCLATRRGLDPNAAGALCLAERPPAQCPPPPRASPRAAASAPTPQARCASPNARQVCALPRPVPRHAPQPRPRRRRRAVPRRTPARSVPSPAPCLATRRGLSPDATGPLCLAERPPSQCPPPPRAVASAPMPPSRCASPNTRQVSALPRPVPCHVPWPQPQRRRRAVPRRTPARSVPSPAPCLATRRGLSPDAAGPLCLAERPPEADPRLDVTFATFRAFNRSLRWRCAPGAPADLRVSPDSSWPDRVYYHSFTHADMGGRIFVVDKHRRNIARSTAHRASPQAAVLAPVLALALATVTYTSCH</sequence>
<feature type="domain" description="DM13" evidence="5">
    <location>
        <begin position="27"/>
        <end position="134"/>
    </location>
</feature>
<dbReference type="InterPro" id="IPR005018">
    <property type="entry name" value="DOMON_domain"/>
</dbReference>
<feature type="compositionally biased region" description="Low complexity" evidence="2">
    <location>
        <begin position="864"/>
        <end position="879"/>
    </location>
</feature>
<comment type="caution">
    <text evidence="6">The sequence shown here is derived from an EMBL/GenBank/DDBJ whole genome shotgun (WGS) entry which is preliminary data.</text>
</comment>
<feature type="compositionally biased region" description="Pro residues" evidence="2">
    <location>
        <begin position="979"/>
        <end position="989"/>
    </location>
</feature>
<feature type="compositionally biased region" description="Basic residues" evidence="2">
    <location>
        <begin position="991"/>
        <end position="1002"/>
    </location>
</feature>
<feature type="domain" description="DM13" evidence="5">
    <location>
        <begin position="146"/>
        <end position="251"/>
    </location>
</feature>
<dbReference type="PROSITE" id="PS51549">
    <property type="entry name" value="DM13"/>
    <property type="match status" value="2"/>
</dbReference>
<feature type="compositionally biased region" description="Low complexity" evidence="2">
    <location>
        <begin position="732"/>
        <end position="741"/>
    </location>
</feature>
<gene>
    <name evidence="6" type="ORF">PAPOLLO_LOCUS16644</name>
</gene>
<evidence type="ECO:0000259" key="4">
    <source>
        <dbReference type="PROSITE" id="PS50836"/>
    </source>
</evidence>
<dbReference type="Pfam" id="PF10517">
    <property type="entry name" value="DM13"/>
    <property type="match status" value="2"/>
</dbReference>
<keyword evidence="1" id="KW-0677">Repeat</keyword>
<feature type="chain" id="PRO_5035731548" evidence="3">
    <location>
        <begin position="19"/>
        <end position="1134"/>
    </location>
</feature>
<evidence type="ECO:0000256" key="1">
    <source>
        <dbReference type="ARBA" id="ARBA00022737"/>
    </source>
</evidence>
<keyword evidence="3" id="KW-0732">Signal</keyword>
<dbReference type="Proteomes" id="UP000691718">
    <property type="component" value="Unassembled WGS sequence"/>
</dbReference>
<dbReference type="InterPro" id="IPR052126">
    <property type="entry name" value="Spindle_Org/Thrombomodulin"/>
</dbReference>
<evidence type="ECO:0000313" key="7">
    <source>
        <dbReference type="Proteomes" id="UP000691718"/>
    </source>
</evidence>
<dbReference type="CDD" id="cd09631">
    <property type="entry name" value="DOMON_DOH"/>
    <property type="match status" value="1"/>
</dbReference>
<evidence type="ECO:0000256" key="3">
    <source>
        <dbReference type="SAM" id="SignalP"/>
    </source>
</evidence>
<proteinExistence type="predicted"/>
<protein>
    <submittedName>
        <fullName evidence="6">(apollo) hypothetical protein</fullName>
    </submittedName>
</protein>
<feature type="compositionally biased region" description="Basic residues" evidence="2">
    <location>
        <begin position="784"/>
        <end position="795"/>
    </location>
</feature>
<name>A0A8S3XFK1_PARAO</name>
<dbReference type="Pfam" id="PF03351">
    <property type="entry name" value="DOMON"/>
    <property type="match status" value="1"/>
</dbReference>
<evidence type="ECO:0000256" key="2">
    <source>
        <dbReference type="SAM" id="MobiDB-lite"/>
    </source>
</evidence>
<evidence type="ECO:0000259" key="5">
    <source>
        <dbReference type="PROSITE" id="PS51549"/>
    </source>
</evidence>
<dbReference type="SMART" id="SM00664">
    <property type="entry name" value="DoH"/>
    <property type="match status" value="1"/>
</dbReference>
<feature type="compositionally biased region" description="Pro residues" evidence="2">
    <location>
        <begin position="891"/>
        <end position="900"/>
    </location>
</feature>
<dbReference type="PROSITE" id="PS50836">
    <property type="entry name" value="DOMON"/>
    <property type="match status" value="1"/>
</dbReference>
<accession>A0A8S3XFK1</accession>
<dbReference type="PANTHER" id="PTHR24036">
    <property type="entry name" value="SKELETOR-RELATED"/>
    <property type="match status" value="1"/>
</dbReference>
<organism evidence="6 7">
    <name type="scientific">Parnassius apollo</name>
    <name type="common">Apollo butterfly</name>
    <name type="synonym">Papilio apollo</name>
    <dbReference type="NCBI Taxonomy" id="110799"/>
    <lineage>
        <taxon>Eukaryota</taxon>
        <taxon>Metazoa</taxon>
        <taxon>Ecdysozoa</taxon>
        <taxon>Arthropoda</taxon>
        <taxon>Hexapoda</taxon>
        <taxon>Insecta</taxon>
        <taxon>Pterygota</taxon>
        <taxon>Neoptera</taxon>
        <taxon>Endopterygota</taxon>
        <taxon>Lepidoptera</taxon>
        <taxon>Glossata</taxon>
        <taxon>Ditrysia</taxon>
        <taxon>Papilionoidea</taxon>
        <taxon>Papilionidae</taxon>
        <taxon>Parnassiinae</taxon>
        <taxon>Parnassini</taxon>
        <taxon>Parnassius</taxon>
        <taxon>Parnassius</taxon>
    </lineage>
</organism>
<feature type="compositionally biased region" description="Pro residues" evidence="2">
    <location>
        <begin position="769"/>
        <end position="782"/>
    </location>
</feature>